<dbReference type="AlphaFoldDB" id="A0A444UDB1"/>
<proteinExistence type="predicted"/>
<feature type="region of interest" description="Disordered" evidence="1">
    <location>
        <begin position="1"/>
        <end position="21"/>
    </location>
</feature>
<evidence type="ECO:0000256" key="1">
    <source>
        <dbReference type="SAM" id="MobiDB-lite"/>
    </source>
</evidence>
<protein>
    <submittedName>
        <fullName evidence="2">Uncharacterized protein</fullName>
    </submittedName>
</protein>
<dbReference type="EMBL" id="SCEB01214789">
    <property type="protein sequence ID" value="RXM33173.1"/>
    <property type="molecule type" value="Genomic_DNA"/>
</dbReference>
<organism evidence="2 3">
    <name type="scientific">Acipenser ruthenus</name>
    <name type="common">Sterlet sturgeon</name>
    <dbReference type="NCBI Taxonomy" id="7906"/>
    <lineage>
        <taxon>Eukaryota</taxon>
        <taxon>Metazoa</taxon>
        <taxon>Chordata</taxon>
        <taxon>Craniata</taxon>
        <taxon>Vertebrata</taxon>
        <taxon>Euteleostomi</taxon>
        <taxon>Actinopterygii</taxon>
        <taxon>Chondrostei</taxon>
        <taxon>Acipenseriformes</taxon>
        <taxon>Acipenseridae</taxon>
        <taxon>Acipenser</taxon>
    </lineage>
</organism>
<accession>A0A444UDB1</accession>
<reference evidence="2 3" key="1">
    <citation type="submission" date="2019-01" db="EMBL/GenBank/DDBJ databases">
        <title>Draft Genome and Complete Hox-Cluster Characterization of the Sterlet Sturgeon (Acipenser ruthenus).</title>
        <authorList>
            <person name="Wei Q."/>
        </authorList>
    </citation>
    <scope>NUCLEOTIDE SEQUENCE [LARGE SCALE GENOMIC DNA]</scope>
    <source>
        <strain evidence="2">WHYD16114868_AA</strain>
        <tissue evidence="2">Blood</tissue>
    </source>
</reference>
<gene>
    <name evidence="2" type="ORF">EOD39_5641</name>
</gene>
<keyword evidence="3" id="KW-1185">Reference proteome</keyword>
<dbReference type="Proteomes" id="UP000289886">
    <property type="component" value="Unassembled WGS sequence"/>
</dbReference>
<name>A0A444UDB1_ACIRT</name>
<evidence type="ECO:0000313" key="2">
    <source>
        <dbReference type="EMBL" id="RXM33173.1"/>
    </source>
</evidence>
<comment type="caution">
    <text evidence="2">The sequence shown here is derived from an EMBL/GenBank/DDBJ whole genome shotgun (WGS) entry which is preliminary data.</text>
</comment>
<sequence length="143" mass="16126">MRESSGSFPVQEEEEKSHWSKRLVDSEQLEKLWAVVSHRCSACPPCPPPVPLEQQEAINTDWQQDDMLSIAASKEVGEMELAFPSEEVDSDSTLTAVNLCRHSFCHLLRGPLKNCVPWPTDEIRNQSIFEDEPAPSPVSQDYS</sequence>
<evidence type="ECO:0000313" key="3">
    <source>
        <dbReference type="Proteomes" id="UP000289886"/>
    </source>
</evidence>